<dbReference type="GO" id="GO:0003735">
    <property type="term" value="F:structural constituent of ribosome"/>
    <property type="evidence" value="ECO:0007669"/>
    <property type="project" value="InterPro"/>
</dbReference>
<evidence type="ECO:0000256" key="5">
    <source>
        <dbReference type="HAMAP-Rule" id="MF_00294"/>
    </source>
</evidence>
<comment type="caution">
    <text evidence="6">The sequence shown here is derived from an EMBL/GenBank/DDBJ whole genome shotgun (WGS) entry which is preliminary data.</text>
</comment>
<dbReference type="GO" id="GO:0005737">
    <property type="term" value="C:cytoplasm"/>
    <property type="evidence" value="ECO:0007669"/>
    <property type="project" value="UniProtKB-ARBA"/>
</dbReference>
<evidence type="ECO:0000313" key="6">
    <source>
        <dbReference type="EMBL" id="HGB31594.1"/>
    </source>
</evidence>
<evidence type="ECO:0000256" key="1">
    <source>
        <dbReference type="ARBA" id="ARBA00007596"/>
    </source>
</evidence>
<dbReference type="GO" id="GO:0006412">
    <property type="term" value="P:translation"/>
    <property type="evidence" value="ECO:0007669"/>
    <property type="project" value="UniProtKB-UniRule"/>
</dbReference>
<accession>A0A7C3WYH5</accession>
<comment type="similarity">
    <text evidence="1 5">Belongs to the bacterial ribosomal protein bL33 family.</text>
</comment>
<keyword evidence="3 5" id="KW-0687">Ribonucleoprotein</keyword>
<protein>
    <recommendedName>
        <fullName evidence="4 5">Large ribosomal subunit protein bL33</fullName>
    </recommendedName>
</protein>
<dbReference type="PANTHER" id="PTHR43168">
    <property type="entry name" value="50S RIBOSOMAL PROTEIN L33, CHLOROPLASTIC"/>
    <property type="match status" value="1"/>
</dbReference>
<dbReference type="NCBIfam" id="TIGR01023">
    <property type="entry name" value="rpmG_bact"/>
    <property type="match status" value="1"/>
</dbReference>
<evidence type="ECO:0000256" key="3">
    <source>
        <dbReference type="ARBA" id="ARBA00023274"/>
    </source>
</evidence>
<sequence>MRVIITLACTECKERNYTTEKNKKNDPDRLELKKYCPRCRKHTIHREVR</sequence>
<dbReference type="NCBIfam" id="NF001860">
    <property type="entry name" value="PRK00595.1"/>
    <property type="match status" value="1"/>
</dbReference>
<evidence type="ECO:0000256" key="4">
    <source>
        <dbReference type="ARBA" id="ARBA00035176"/>
    </source>
</evidence>
<reference evidence="6" key="1">
    <citation type="journal article" date="2020" name="mSystems">
        <title>Genome- and Community-Level Interaction Insights into Carbon Utilization and Element Cycling Functions of Hydrothermarchaeota in Hydrothermal Sediment.</title>
        <authorList>
            <person name="Zhou Z."/>
            <person name="Liu Y."/>
            <person name="Xu W."/>
            <person name="Pan J."/>
            <person name="Luo Z.H."/>
            <person name="Li M."/>
        </authorList>
    </citation>
    <scope>NUCLEOTIDE SEQUENCE [LARGE SCALE GENOMIC DNA]</scope>
    <source>
        <strain evidence="6">SpSt-751</strain>
    </source>
</reference>
<dbReference type="GO" id="GO:1990904">
    <property type="term" value="C:ribonucleoprotein complex"/>
    <property type="evidence" value="ECO:0007669"/>
    <property type="project" value="UniProtKB-KW"/>
</dbReference>
<dbReference type="InterPro" id="IPR018264">
    <property type="entry name" value="Ribosomal_bL33_CS"/>
</dbReference>
<dbReference type="InterPro" id="IPR001705">
    <property type="entry name" value="Ribosomal_bL33"/>
</dbReference>
<dbReference type="AlphaFoldDB" id="A0A7C3WYH5"/>
<keyword evidence="2 5" id="KW-0689">Ribosomal protein</keyword>
<dbReference type="PROSITE" id="PS00582">
    <property type="entry name" value="RIBOSOMAL_L33"/>
    <property type="match status" value="1"/>
</dbReference>
<dbReference type="InterPro" id="IPR011332">
    <property type="entry name" value="Ribosomal_zn-bd"/>
</dbReference>
<dbReference type="GO" id="GO:0005840">
    <property type="term" value="C:ribosome"/>
    <property type="evidence" value="ECO:0007669"/>
    <property type="project" value="UniProtKB-KW"/>
</dbReference>
<proteinExistence type="inferred from homology"/>
<dbReference type="EMBL" id="DTGA01000181">
    <property type="protein sequence ID" value="HGB31594.1"/>
    <property type="molecule type" value="Genomic_DNA"/>
</dbReference>
<dbReference type="SUPFAM" id="SSF57829">
    <property type="entry name" value="Zn-binding ribosomal proteins"/>
    <property type="match status" value="1"/>
</dbReference>
<dbReference type="Gene3D" id="2.20.28.120">
    <property type="entry name" value="Ribosomal protein L33"/>
    <property type="match status" value="1"/>
</dbReference>
<dbReference type="NCBIfam" id="NF001764">
    <property type="entry name" value="PRK00504.1"/>
    <property type="match status" value="1"/>
</dbReference>
<dbReference type="PANTHER" id="PTHR43168:SF2">
    <property type="entry name" value="LARGE RIBOSOMAL SUBUNIT PROTEIN BL33C"/>
    <property type="match status" value="1"/>
</dbReference>
<organism evidence="6">
    <name type="scientific">Dictyoglomus turgidum</name>
    <dbReference type="NCBI Taxonomy" id="513050"/>
    <lineage>
        <taxon>Bacteria</taxon>
        <taxon>Pseudomonadati</taxon>
        <taxon>Dictyoglomota</taxon>
        <taxon>Dictyoglomia</taxon>
        <taxon>Dictyoglomales</taxon>
        <taxon>Dictyoglomaceae</taxon>
        <taxon>Dictyoglomus</taxon>
    </lineage>
</organism>
<evidence type="ECO:0000256" key="2">
    <source>
        <dbReference type="ARBA" id="ARBA00022980"/>
    </source>
</evidence>
<name>A0A7C3WYH5_9BACT</name>
<dbReference type="InterPro" id="IPR038584">
    <property type="entry name" value="Ribosomal_bL33_sf"/>
</dbReference>
<dbReference type="Pfam" id="PF00471">
    <property type="entry name" value="Ribosomal_L33"/>
    <property type="match status" value="1"/>
</dbReference>
<gene>
    <name evidence="5 6" type="primary">rpmG</name>
    <name evidence="6" type="ORF">ENV35_06945</name>
</gene>
<dbReference type="HAMAP" id="MF_00294">
    <property type="entry name" value="Ribosomal_bL33"/>
    <property type="match status" value="1"/>
</dbReference>